<dbReference type="Proteomes" id="UP000276133">
    <property type="component" value="Unassembled WGS sequence"/>
</dbReference>
<evidence type="ECO:0000256" key="1">
    <source>
        <dbReference type="ARBA" id="ARBA00006336"/>
    </source>
</evidence>
<dbReference type="CDD" id="cd01012">
    <property type="entry name" value="YcaC_related"/>
    <property type="match status" value="1"/>
</dbReference>
<comment type="similarity">
    <text evidence="1">Belongs to the isochorismatase family.</text>
</comment>
<sequence length="218" mass="24752">MITLIKGNKNINYATNGMNLKMASRIGRLNPSKTLLLLCDLQEKFAPNIHYFNQVVENSGRVLDIAKLLNIPYLVTEQYPKGLGHTVPFLKQKCDNVKIFEKTSFSMCTKDLIDHIHQNTPDYDSVLLCGIEAHACILSTCMDFLEYGKNVHVIVDTVSSRSMVDRKYAIERMKQSGAFLTTAESIVFQFIRNANHPKFKDIQKIIRNSSHDTGLLKI</sequence>
<keyword evidence="4" id="KW-1185">Reference proteome</keyword>
<dbReference type="SUPFAM" id="SSF52499">
    <property type="entry name" value="Isochorismatase-like hydrolases"/>
    <property type="match status" value="1"/>
</dbReference>
<dbReference type="AlphaFoldDB" id="A0A3M7QDA2"/>
<dbReference type="EMBL" id="REGN01006468">
    <property type="protein sequence ID" value="RNA09417.1"/>
    <property type="molecule type" value="Genomic_DNA"/>
</dbReference>
<dbReference type="OrthoDB" id="269496at2759"/>
<gene>
    <name evidence="3" type="ORF">BpHYR1_037928</name>
</gene>
<evidence type="ECO:0000313" key="4">
    <source>
        <dbReference type="Proteomes" id="UP000276133"/>
    </source>
</evidence>
<dbReference type="Gene3D" id="3.40.50.850">
    <property type="entry name" value="Isochorismatase-like"/>
    <property type="match status" value="1"/>
</dbReference>
<reference evidence="3 4" key="1">
    <citation type="journal article" date="2018" name="Sci. Rep.">
        <title>Genomic signatures of local adaptation to the degree of environmental predictability in rotifers.</title>
        <authorList>
            <person name="Franch-Gras L."/>
            <person name="Hahn C."/>
            <person name="Garcia-Roger E.M."/>
            <person name="Carmona M.J."/>
            <person name="Serra M."/>
            <person name="Gomez A."/>
        </authorList>
    </citation>
    <scope>NUCLEOTIDE SEQUENCE [LARGE SCALE GENOMIC DNA]</scope>
    <source>
        <strain evidence="3">HYR1</strain>
    </source>
</reference>
<proteinExistence type="inferred from homology"/>
<dbReference type="Pfam" id="PF00857">
    <property type="entry name" value="Isochorismatase"/>
    <property type="match status" value="1"/>
</dbReference>
<name>A0A3M7QDA2_BRAPC</name>
<evidence type="ECO:0000313" key="3">
    <source>
        <dbReference type="EMBL" id="RNA09417.1"/>
    </source>
</evidence>
<dbReference type="InterPro" id="IPR036380">
    <property type="entry name" value="Isochorismatase-like_sf"/>
</dbReference>
<dbReference type="PANTHER" id="PTHR14119:SF3">
    <property type="entry name" value="ISOCHORISMATASE DOMAIN-CONTAINING PROTEIN 2"/>
    <property type="match status" value="1"/>
</dbReference>
<accession>A0A3M7QDA2</accession>
<dbReference type="STRING" id="10195.A0A3M7QDA2"/>
<comment type="caution">
    <text evidence="3">The sequence shown here is derived from an EMBL/GenBank/DDBJ whole genome shotgun (WGS) entry which is preliminary data.</text>
</comment>
<dbReference type="FunFam" id="3.40.50.850:FF:000001">
    <property type="entry name" value="Isochorismatase domain-containing protein 1"/>
    <property type="match status" value="1"/>
</dbReference>
<feature type="domain" description="Isochorismatase-like" evidence="2">
    <location>
        <begin position="34"/>
        <end position="184"/>
    </location>
</feature>
<dbReference type="InterPro" id="IPR000868">
    <property type="entry name" value="Isochorismatase-like_dom"/>
</dbReference>
<protein>
    <submittedName>
        <fullName evidence="3">Isochorismatase domain-containing 2A</fullName>
    </submittedName>
</protein>
<organism evidence="3 4">
    <name type="scientific">Brachionus plicatilis</name>
    <name type="common">Marine rotifer</name>
    <name type="synonym">Brachionus muelleri</name>
    <dbReference type="NCBI Taxonomy" id="10195"/>
    <lineage>
        <taxon>Eukaryota</taxon>
        <taxon>Metazoa</taxon>
        <taxon>Spiralia</taxon>
        <taxon>Gnathifera</taxon>
        <taxon>Rotifera</taxon>
        <taxon>Eurotatoria</taxon>
        <taxon>Monogononta</taxon>
        <taxon>Pseudotrocha</taxon>
        <taxon>Ploima</taxon>
        <taxon>Brachionidae</taxon>
        <taxon>Brachionus</taxon>
    </lineage>
</organism>
<evidence type="ECO:0000259" key="2">
    <source>
        <dbReference type="Pfam" id="PF00857"/>
    </source>
</evidence>
<dbReference type="PANTHER" id="PTHR14119">
    <property type="entry name" value="HYDROLASE"/>
    <property type="match status" value="1"/>
</dbReference>
<dbReference type="InterPro" id="IPR050993">
    <property type="entry name" value="Isochorismatase_domain"/>
</dbReference>